<dbReference type="PANTHER" id="PTHR45786">
    <property type="entry name" value="DNA BINDING PROTEIN-LIKE"/>
    <property type="match status" value="1"/>
</dbReference>
<dbReference type="EMBL" id="JAJJMB010003142">
    <property type="protein sequence ID" value="KAI3949379.1"/>
    <property type="molecule type" value="Genomic_DNA"/>
</dbReference>
<protein>
    <recommendedName>
        <fullName evidence="3">Helitron helicase-like domain-containing protein</fullName>
    </recommendedName>
</protein>
<dbReference type="PANTHER" id="PTHR45786:SF80">
    <property type="entry name" value="HELITRON HELICASE-LIKE DOMAIN-CONTAINING PROTEIN"/>
    <property type="match status" value="1"/>
</dbReference>
<proteinExistence type="predicted"/>
<name>A0AAD4TCN1_9MAGN</name>
<dbReference type="Proteomes" id="UP001202328">
    <property type="component" value="Unassembled WGS sequence"/>
</dbReference>
<sequence length="281" mass="31822">RQQYVNGVGQSIGNDVRLSSNIKRLARDHCSTTTETFGQQSVNGVGQSIGNDVRLSSIRRLARNQRSPTAEIIGIPNNEDQPSHRDTSANIPIVNDYVEQAGEFEFVEEIEFANENEVVDAPAQKRRRTTLRYHNCARNFRDYIGFHTFSLPPPNVCCHCQAKLFFCESGDFCCQNGKTVMMHIPSPPELLLLYNDNTAKGKHFRHHIRAYNHIFAFTSMGIYVDEGLANGKDGVYSVRAQGAIYHKIGSLLPTPGNRPRFIQLYIYDTDHEVDLRMTENN</sequence>
<evidence type="ECO:0000313" key="1">
    <source>
        <dbReference type="EMBL" id="KAI3949379.1"/>
    </source>
</evidence>
<comment type="caution">
    <text evidence="1">The sequence shown here is derived from an EMBL/GenBank/DDBJ whole genome shotgun (WGS) entry which is preliminary data.</text>
</comment>
<accession>A0AAD4TCN1</accession>
<feature type="non-terminal residue" evidence="1">
    <location>
        <position position="281"/>
    </location>
</feature>
<reference evidence="1" key="1">
    <citation type="submission" date="2022-04" db="EMBL/GenBank/DDBJ databases">
        <title>A functionally conserved STORR gene fusion in Papaver species that diverged 16.8 million years ago.</title>
        <authorList>
            <person name="Catania T."/>
        </authorList>
    </citation>
    <scope>NUCLEOTIDE SEQUENCE</scope>
    <source>
        <strain evidence="1">S-188037</strain>
    </source>
</reference>
<dbReference type="AlphaFoldDB" id="A0AAD4TCN1"/>
<organism evidence="1 2">
    <name type="scientific">Papaver atlanticum</name>
    <dbReference type="NCBI Taxonomy" id="357466"/>
    <lineage>
        <taxon>Eukaryota</taxon>
        <taxon>Viridiplantae</taxon>
        <taxon>Streptophyta</taxon>
        <taxon>Embryophyta</taxon>
        <taxon>Tracheophyta</taxon>
        <taxon>Spermatophyta</taxon>
        <taxon>Magnoliopsida</taxon>
        <taxon>Ranunculales</taxon>
        <taxon>Papaveraceae</taxon>
        <taxon>Papaveroideae</taxon>
        <taxon>Papaver</taxon>
    </lineage>
</organism>
<keyword evidence="2" id="KW-1185">Reference proteome</keyword>
<evidence type="ECO:0008006" key="3">
    <source>
        <dbReference type="Google" id="ProtNLM"/>
    </source>
</evidence>
<gene>
    <name evidence="1" type="ORF">MKW98_023316</name>
</gene>
<evidence type="ECO:0000313" key="2">
    <source>
        <dbReference type="Proteomes" id="UP001202328"/>
    </source>
</evidence>